<feature type="signal peptide" evidence="3">
    <location>
        <begin position="1"/>
        <end position="17"/>
    </location>
</feature>
<evidence type="ECO:0000256" key="3">
    <source>
        <dbReference type="SAM" id="SignalP"/>
    </source>
</evidence>
<dbReference type="Gene3D" id="1.25.40.10">
    <property type="entry name" value="Tetratricopeptide repeat domain"/>
    <property type="match status" value="1"/>
</dbReference>
<dbReference type="InterPro" id="IPR003646">
    <property type="entry name" value="SH3-like_bac-type"/>
</dbReference>
<dbReference type="Proteomes" id="UP000231564">
    <property type="component" value="Chromosome MARIT"/>
</dbReference>
<evidence type="ECO:0000259" key="4">
    <source>
        <dbReference type="PROSITE" id="PS51781"/>
    </source>
</evidence>
<feature type="transmembrane region" description="Helical" evidence="2">
    <location>
        <begin position="129"/>
        <end position="150"/>
    </location>
</feature>
<gene>
    <name evidence="5" type="primary">batE</name>
    <name evidence="5" type="ORF">MARIT_2798</name>
</gene>
<dbReference type="RefSeq" id="WP_024740946.1">
    <property type="nucleotide sequence ID" value="NZ_BAUG01000013.1"/>
</dbReference>
<dbReference type="KEGG" id="tmar:MARIT_2798"/>
<feature type="chain" id="PRO_5013762780" evidence="3">
    <location>
        <begin position="18"/>
        <end position="249"/>
    </location>
</feature>
<organism evidence="5 6">
    <name type="scientific">Tenacibaculum maritimum NCIMB 2154</name>
    <dbReference type="NCBI Taxonomy" id="1349785"/>
    <lineage>
        <taxon>Bacteria</taxon>
        <taxon>Pseudomonadati</taxon>
        <taxon>Bacteroidota</taxon>
        <taxon>Flavobacteriia</taxon>
        <taxon>Flavobacteriales</taxon>
        <taxon>Flavobacteriaceae</taxon>
        <taxon>Tenacibaculum</taxon>
    </lineage>
</organism>
<dbReference type="OrthoDB" id="9776208at2"/>
<dbReference type="Pfam" id="PF00515">
    <property type="entry name" value="TPR_1"/>
    <property type="match status" value="1"/>
</dbReference>
<feature type="transmembrane region" description="Helical" evidence="2">
    <location>
        <begin position="157"/>
        <end position="178"/>
    </location>
</feature>
<dbReference type="InterPro" id="IPR011990">
    <property type="entry name" value="TPR-like_helical_dom_sf"/>
</dbReference>
<feature type="domain" description="SH3b" evidence="4">
    <location>
        <begin position="187"/>
        <end position="249"/>
    </location>
</feature>
<sequence>MKKLFFFLCIISQTLLAQSSNELFNDANILYKQGNYEEAIDLYKKIESQKEISSALYYNLGNCYYKLNKVAPTIYNYEKALQLDPLNEDALNNLAFAKRLTLDKIERLPKSFFQRFNKNYLQKLTYDQWAIFSVLFSILTSLLFFFFFFAQQSSKKRLFFTTSMTSLLLLTITLAISYNQYNFFKSNKEAIIYSEKVAIKNAPTLNSNDVFTLHEGTKVNVLDSVDNWKKIKLADGKIGWITTNDLKEL</sequence>
<evidence type="ECO:0000313" key="6">
    <source>
        <dbReference type="Proteomes" id="UP000231564"/>
    </source>
</evidence>
<keyword evidence="6" id="KW-1185">Reference proteome</keyword>
<dbReference type="SMART" id="SM00287">
    <property type="entry name" value="SH3b"/>
    <property type="match status" value="1"/>
</dbReference>
<reference evidence="5 6" key="1">
    <citation type="submission" date="2016-11" db="EMBL/GenBank/DDBJ databases">
        <authorList>
            <person name="Jaros S."/>
            <person name="Januszkiewicz K."/>
            <person name="Wedrychowicz H."/>
        </authorList>
    </citation>
    <scope>NUCLEOTIDE SEQUENCE [LARGE SCALE GENOMIC DNA]</scope>
    <source>
        <strain evidence="5">NCIMB 2154T</strain>
    </source>
</reference>
<dbReference type="SUPFAM" id="SSF48452">
    <property type="entry name" value="TPR-like"/>
    <property type="match status" value="1"/>
</dbReference>
<evidence type="ECO:0000256" key="2">
    <source>
        <dbReference type="SAM" id="Phobius"/>
    </source>
</evidence>
<proteinExistence type="predicted"/>
<accession>A0A2H1ED16</accession>
<keyword evidence="3" id="KW-0732">Signal</keyword>
<name>A0A2H1ED16_9FLAO</name>
<dbReference type="EMBL" id="LT634361">
    <property type="protein sequence ID" value="SFZ84547.1"/>
    <property type="molecule type" value="Genomic_DNA"/>
</dbReference>
<keyword evidence="1" id="KW-0802">TPR repeat</keyword>
<dbReference type="PROSITE" id="PS50293">
    <property type="entry name" value="TPR_REGION"/>
    <property type="match status" value="1"/>
</dbReference>
<dbReference type="InterPro" id="IPR019734">
    <property type="entry name" value="TPR_rpt"/>
</dbReference>
<dbReference type="Pfam" id="PF08239">
    <property type="entry name" value="SH3_3"/>
    <property type="match status" value="1"/>
</dbReference>
<dbReference type="PROSITE" id="PS51781">
    <property type="entry name" value="SH3B"/>
    <property type="match status" value="1"/>
</dbReference>
<keyword evidence="2" id="KW-0812">Transmembrane</keyword>
<dbReference type="STRING" id="1349785.GCA_000509405_01838"/>
<dbReference type="PROSITE" id="PS50005">
    <property type="entry name" value="TPR"/>
    <property type="match status" value="1"/>
</dbReference>
<dbReference type="Gene3D" id="2.30.30.40">
    <property type="entry name" value="SH3 Domains"/>
    <property type="match status" value="1"/>
</dbReference>
<feature type="repeat" description="TPR" evidence="1">
    <location>
        <begin position="54"/>
        <end position="87"/>
    </location>
</feature>
<evidence type="ECO:0000313" key="5">
    <source>
        <dbReference type="EMBL" id="SFZ84547.1"/>
    </source>
</evidence>
<protein>
    <submittedName>
        <fullName evidence="5">Aerotolerance-related exported protein</fullName>
    </submittedName>
</protein>
<dbReference type="GeneID" id="47724252"/>
<evidence type="ECO:0000256" key="1">
    <source>
        <dbReference type="PROSITE-ProRule" id="PRU00339"/>
    </source>
</evidence>
<dbReference type="AlphaFoldDB" id="A0A2H1ED16"/>
<dbReference type="SMART" id="SM00028">
    <property type="entry name" value="TPR"/>
    <property type="match status" value="2"/>
</dbReference>
<keyword evidence="2" id="KW-0472">Membrane</keyword>
<keyword evidence="2" id="KW-1133">Transmembrane helix</keyword>